<proteinExistence type="predicted"/>
<name>A0A5B7FI43_PORTR</name>
<sequence>MSCCCATPLKPQGGAGRTTGGRGGARVVRKKVEGSAFPCPQAGSPRVFHSRLMSPCSSLTHTRTFIDIHSSLLLSFTRSSLTPRRLTQVLSSYLSPPFTLSSSLDSSEQGDSAFSVTAKESFNHHTTARATAAAPPEDTQLVTPTQDTPAEGKETVHFFLFR</sequence>
<keyword evidence="3" id="KW-1185">Reference proteome</keyword>
<gene>
    <name evidence="2" type="ORF">E2C01_038876</name>
</gene>
<evidence type="ECO:0000313" key="3">
    <source>
        <dbReference type="Proteomes" id="UP000324222"/>
    </source>
</evidence>
<dbReference type="Proteomes" id="UP000324222">
    <property type="component" value="Unassembled WGS sequence"/>
</dbReference>
<protein>
    <submittedName>
        <fullName evidence="2">Uncharacterized protein</fullName>
    </submittedName>
</protein>
<evidence type="ECO:0000313" key="2">
    <source>
        <dbReference type="EMBL" id="MPC45185.1"/>
    </source>
</evidence>
<accession>A0A5B7FI43</accession>
<evidence type="ECO:0000256" key="1">
    <source>
        <dbReference type="SAM" id="MobiDB-lite"/>
    </source>
</evidence>
<dbReference type="AlphaFoldDB" id="A0A5B7FI43"/>
<organism evidence="2 3">
    <name type="scientific">Portunus trituberculatus</name>
    <name type="common">Swimming crab</name>
    <name type="synonym">Neptunus trituberculatus</name>
    <dbReference type="NCBI Taxonomy" id="210409"/>
    <lineage>
        <taxon>Eukaryota</taxon>
        <taxon>Metazoa</taxon>
        <taxon>Ecdysozoa</taxon>
        <taxon>Arthropoda</taxon>
        <taxon>Crustacea</taxon>
        <taxon>Multicrustacea</taxon>
        <taxon>Malacostraca</taxon>
        <taxon>Eumalacostraca</taxon>
        <taxon>Eucarida</taxon>
        <taxon>Decapoda</taxon>
        <taxon>Pleocyemata</taxon>
        <taxon>Brachyura</taxon>
        <taxon>Eubrachyura</taxon>
        <taxon>Portunoidea</taxon>
        <taxon>Portunidae</taxon>
        <taxon>Portuninae</taxon>
        <taxon>Portunus</taxon>
    </lineage>
</organism>
<dbReference type="EMBL" id="VSRR010006615">
    <property type="protein sequence ID" value="MPC45185.1"/>
    <property type="molecule type" value="Genomic_DNA"/>
</dbReference>
<comment type="caution">
    <text evidence="2">The sequence shown here is derived from an EMBL/GenBank/DDBJ whole genome shotgun (WGS) entry which is preliminary data.</text>
</comment>
<feature type="region of interest" description="Disordered" evidence="1">
    <location>
        <begin position="125"/>
        <end position="149"/>
    </location>
</feature>
<reference evidence="2 3" key="1">
    <citation type="submission" date="2019-05" db="EMBL/GenBank/DDBJ databases">
        <title>Another draft genome of Portunus trituberculatus and its Hox gene families provides insights of decapod evolution.</title>
        <authorList>
            <person name="Jeong J.-H."/>
            <person name="Song I."/>
            <person name="Kim S."/>
            <person name="Choi T."/>
            <person name="Kim D."/>
            <person name="Ryu S."/>
            <person name="Kim W."/>
        </authorList>
    </citation>
    <scope>NUCLEOTIDE SEQUENCE [LARGE SCALE GENOMIC DNA]</scope>
    <source>
        <tissue evidence="2">Muscle</tissue>
    </source>
</reference>